<name>A0A6A6J296_9PLEO</name>
<dbReference type="PROSITE" id="PS50297">
    <property type="entry name" value="ANK_REP_REGION"/>
    <property type="match status" value="1"/>
</dbReference>
<dbReference type="InterPro" id="IPR002110">
    <property type="entry name" value="Ankyrin_rpt"/>
</dbReference>
<dbReference type="AlphaFoldDB" id="A0A6A6J296"/>
<sequence>MRLAITYRRLESFKFVVRCDLRDSVTQDARAKALEFAAYENCCEMMEIVIKEGSVDIEGTYYTHPLTAAVKNGSLEAVQLLIRSGAQVNVQDKKWTSKNPYPGSKTHSTLVHTAAGEGRDGILKELVSAGARLREADSNYDAIRIGMKSKNLKLITCLLRVGAVLRVRDSEPQDLLKLALFEGSEELAELALASGAHAGPDIVRMALKLRYFGIIDVLLKVGAIAKAGNGGLESVLGIAVDENWLWIARTALKAGADPEAKEDRYFGMYVTVFNRACALGREDLVRVFIEYGVNVNGSRRSKSASGSGTPIFYAAGCGHDSVVKLLRQHGAVVYGKLPRKDWMVSKYVKGKKIRALTALLRSNPHININEPDGYGYSPLFNAMRGYLGLLGGFGTYGEADDHYLDIVEFLLSRGARLNATDRDWRHLLGKNVEDAIPELRSHFVRPEKLPAIEESRLNPLVSVLRSKQGWWL</sequence>
<dbReference type="EMBL" id="ML987189">
    <property type="protein sequence ID" value="KAF2256521.1"/>
    <property type="molecule type" value="Genomic_DNA"/>
</dbReference>
<evidence type="ECO:0000313" key="4">
    <source>
        <dbReference type="EMBL" id="KAF2256521.1"/>
    </source>
</evidence>
<protein>
    <submittedName>
        <fullName evidence="4">Ankyrin</fullName>
    </submittedName>
</protein>
<keyword evidence="5" id="KW-1185">Reference proteome</keyword>
<accession>A0A6A6J296</accession>
<evidence type="ECO:0000256" key="2">
    <source>
        <dbReference type="ARBA" id="ARBA00023043"/>
    </source>
</evidence>
<dbReference type="PANTHER" id="PTHR24198:SF165">
    <property type="entry name" value="ANKYRIN REPEAT-CONTAINING PROTEIN-RELATED"/>
    <property type="match status" value="1"/>
</dbReference>
<evidence type="ECO:0000313" key="5">
    <source>
        <dbReference type="Proteomes" id="UP000800094"/>
    </source>
</evidence>
<feature type="repeat" description="ANK" evidence="3">
    <location>
        <begin position="65"/>
        <end position="93"/>
    </location>
</feature>
<dbReference type="PROSITE" id="PS50088">
    <property type="entry name" value="ANK_REPEAT"/>
    <property type="match status" value="2"/>
</dbReference>
<proteinExistence type="predicted"/>
<dbReference type="SUPFAM" id="SSF48403">
    <property type="entry name" value="Ankyrin repeat"/>
    <property type="match status" value="1"/>
</dbReference>
<evidence type="ECO:0000256" key="1">
    <source>
        <dbReference type="ARBA" id="ARBA00022737"/>
    </source>
</evidence>
<organism evidence="4 5">
    <name type="scientific">Trematosphaeria pertusa</name>
    <dbReference type="NCBI Taxonomy" id="390896"/>
    <lineage>
        <taxon>Eukaryota</taxon>
        <taxon>Fungi</taxon>
        <taxon>Dikarya</taxon>
        <taxon>Ascomycota</taxon>
        <taxon>Pezizomycotina</taxon>
        <taxon>Dothideomycetes</taxon>
        <taxon>Pleosporomycetidae</taxon>
        <taxon>Pleosporales</taxon>
        <taxon>Massarineae</taxon>
        <taxon>Trematosphaeriaceae</taxon>
        <taxon>Trematosphaeria</taxon>
    </lineage>
</organism>
<dbReference type="RefSeq" id="XP_033691525.1">
    <property type="nucleotide sequence ID" value="XM_033820962.1"/>
</dbReference>
<feature type="repeat" description="ANK" evidence="3">
    <location>
        <begin position="106"/>
        <end position="138"/>
    </location>
</feature>
<dbReference type="GeneID" id="54574292"/>
<reference evidence="4" key="1">
    <citation type="journal article" date="2020" name="Stud. Mycol.">
        <title>101 Dothideomycetes genomes: a test case for predicting lifestyles and emergence of pathogens.</title>
        <authorList>
            <person name="Haridas S."/>
            <person name="Albert R."/>
            <person name="Binder M."/>
            <person name="Bloem J."/>
            <person name="Labutti K."/>
            <person name="Salamov A."/>
            <person name="Andreopoulos B."/>
            <person name="Baker S."/>
            <person name="Barry K."/>
            <person name="Bills G."/>
            <person name="Bluhm B."/>
            <person name="Cannon C."/>
            <person name="Castanera R."/>
            <person name="Culley D."/>
            <person name="Daum C."/>
            <person name="Ezra D."/>
            <person name="Gonzalez J."/>
            <person name="Henrissat B."/>
            <person name="Kuo A."/>
            <person name="Liang C."/>
            <person name="Lipzen A."/>
            <person name="Lutzoni F."/>
            <person name="Magnuson J."/>
            <person name="Mondo S."/>
            <person name="Nolan M."/>
            <person name="Ohm R."/>
            <person name="Pangilinan J."/>
            <person name="Park H.-J."/>
            <person name="Ramirez L."/>
            <person name="Alfaro M."/>
            <person name="Sun H."/>
            <person name="Tritt A."/>
            <person name="Yoshinaga Y."/>
            <person name="Zwiers L.-H."/>
            <person name="Turgeon B."/>
            <person name="Goodwin S."/>
            <person name="Spatafora J."/>
            <person name="Crous P."/>
            <person name="Grigoriev I."/>
        </authorList>
    </citation>
    <scope>NUCLEOTIDE SEQUENCE</scope>
    <source>
        <strain evidence="4">CBS 122368</strain>
    </source>
</reference>
<dbReference type="Proteomes" id="UP000800094">
    <property type="component" value="Unassembled WGS sequence"/>
</dbReference>
<evidence type="ECO:0000256" key="3">
    <source>
        <dbReference type="PROSITE-ProRule" id="PRU00023"/>
    </source>
</evidence>
<keyword evidence="2 3" id="KW-0040">ANK repeat</keyword>
<dbReference type="Gene3D" id="1.25.40.20">
    <property type="entry name" value="Ankyrin repeat-containing domain"/>
    <property type="match status" value="2"/>
</dbReference>
<dbReference type="OrthoDB" id="10252328at2759"/>
<dbReference type="SMART" id="SM00248">
    <property type="entry name" value="ANK"/>
    <property type="match status" value="5"/>
</dbReference>
<dbReference type="PANTHER" id="PTHR24198">
    <property type="entry name" value="ANKYRIN REPEAT AND PROTEIN KINASE DOMAIN-CONTAINING PROTEIN"/>
    <property type="match status" value="1"/>
</dbReference>
<keyword evidence="1" id="KW-0677">Repeat</keyword>
<gene>
    <name evidence="4" type="ORF">BU26DRAFT_23780</name>
</gene>
<dbReference type="Pfam" id="PF12796">
    <property type="entry name" value="Ank_2"/>
    <property type="match status" value="2"/>
</dbReference>
<dbReference type="InterPro" id="IPR036770">
    <property type="entry name" value="Ankyrin_rpt-contain_sf"/>
</dbReference>